<dbReference type="PRINTS" id="PR00081">
    <property type="entry name" value="GDHRDH"/>
</dbReference>
<comment type="similarity">
    <text evidence="1 3">Belongs to the short-chain dehydrogenases/reductases (SDR) family.</text>
</comment>
<keyword evidence="2" id="KW-0560">Oxidoreductase</keyword>
<dbReference type="InterPro" id="IPR036291">
    <property type="entry name" value="NAD(P)-bd_dom_sf"/>
</dbReference>
<evidence type="ECO:0000313" key="6">
    <source>
        <dbReference type="Proteomes" id="UP000011182"/>
    </source>
</evidence>
<dbReference type="GO" id="GO:0016491">
    <property type="term" value="F:oxidoreductase activity"/>
    <property type="evidence" value="ECO:0007669"/>
    <property type="project" value="UniProtKB-KW"/>
</dbReference>
<dbReference type="AlphaFoldDB" id="A0A9W5PEX8"/>
<dbReference type="SUPFAM" id="SSF51735">
    <property type="entry name" value="NAD(P)-binding Rossmann-fold domains"/>
    <property type="match status" value="1"/>
</dbReference>
<dbReference type="Gene3D" id="3.40.50.720">
    <property type="entry name" value="NAD(P)-binding Rossmann-like Domain"/>
    <property type="match status" value="1"/>
</dbReference>
<dbReference type="RefSeq" id="WP_003236429.1">
    <property type="nucleotide sequence ID" value="NZ_AMXN01000001.1"/>
</dbReference>
<comment type="caution">
    <text evidence="5">The sequence shown here is derived from an EMBL/GenBank/DDBJ whole genome shotgun (WGS) entry which is preliminary data.</text>
</comment>
<evidence type="ECO:0000256" key="3">
    <source>
        <dbReference type="RuleBase" id="RU000363"/>
    </source>
</evidence>
<keyword evidence="6" id="KW-1185">Reference proteome</keyword>
<dbReference type="PRINTS" id="PR00080">
    <property type="entry name" value="SDRFAMILY"/>
</dbReference>
<dbReference type="EMBL" id="AMXN01000001">
    <property type="protein sequence ID" value="ELS63334.1"/>
    <property type="molecule type" value="Genomic_DNA"/>
</dbReference>
<dbReference type="InterPro" id="IPR020904">
    <property type="entry name" value="Sc_DH/Rdtase_CS"/>
</dbReference>
<dbReference type="CDD" id="cd05360">
    <property type="entry name" value="SDR_c3"/>
    <property type="match status" value="1"/>
</dbReference>
<dbReference type="Proteomes" id="UP000011182">
    <property type="component" value="Unassembled WGS sequence"/>
</dbReference>
<dbReference type="InterPro" id="IPR002347">
    <property type="entry name" value="SDR_fam"/>
</dbReference>
<evidence type="ECO:0000256" key="1">
    <source>
        <dbReference type="ARBA" id="ARBA00006484"/>
    </source>
</evidence>
<dbReference type="PANTHER" id="PTHR44196:SF1">
    <property type="entry name" value="DEHYDROGENASE_REDUCTASE SDR FAMILY MEMBER 7B"/>
    <property type="match status" value="1"/>
</dbReference>
<proteinExistence type="inferred from homology"/>
<dbReference type="GO" id="GO:0016020">
    <property type="term" value="C:membrane"/>
    <property type="evidence" value="ECO:0007669"/>
    <property type="project" value="TreeGrafter"/>
</dbReference>
<dbReference type="PROSITE" id="PS00061">
    <property type="entry name" value="ADH_SHORT"/>
    <property type="match status" value="1"/>
</dbReference>
<keyword evidence="4" id="KW-0472">Membrane</keyword>
<organism evidence="5 6">
    <name type="scientific">Bacillus inaquosorum KCTC 13429</name>
    <dbReference type="NCBI Taxonomy" id="1236548"/>
    <lineage>
        <taxon>Bacteria</taxon>
        <taxon>Bacillati</taxon>
        <taxon>Bacillota</taxon>
        <taxon>Bacilli</taxon>
        <taxon>Bacillales</taxon>
        <taxon>Bacillaceae</taxon>
        <taxon>Bacillus</taxon>
    </lineage>
</organism>
<accession>A0A9W5PEX8</accession>
<gene>
    <name evidence="5" type="ORF">BSI_07250</name>
</gene>
<dbReference type="Pfam" id="PF00106">
    <property type="entry name" value="adh_short"/>
    <property type="match status" value="1"/>
</dbReference>
<keyword evidence="4" id="KW-1133">Transmembrane helix</keyword>
<feature type="transmembrane region" description="Helical" evidence="4">
    <location>
        <begin position="336"/>
        <end position="353"/>
    </location>
</feature>
<keyword evidence="4" id="KW-0812">Transmembrane</keyword>
<reference evidence="5 6" key="1">
    <citation type="journal article" date="2014" name="Syst. Appl. Microbiol.">
        <title>Genomic insights into the taxonomic status of the three subspecies of Bacillus subtilis.</title>
        <authorList>
            <person name="Yi H."/>
            <person name="Chun J."/>
            <person name="Cha C.J."/>
        </authorList>
    </citation>
    <scope>NUCLEOTIDE SEQUENCE [LARGE SCALE GENOMIC DNA]</scope>
    <source>
        <strain evidence="5 6">KCTC 13429</strain>
    </source>
</reference>
<evidence type="ECO:0000256" key="2">
    <source>
        <dbReference type="ARBA" id="ARBA00023002"/>
    </source>
</evidence>
<name>A0A9W5PEX8_9BACI</name>
<protein>
    <submittedName>
        <fullName evidence="5">Short chain dehydrogenase</fullName>
    </submittedName>
</protein>
<dbReference type="PANTHER" id="PTHR44196">
    <property type="entry name" value="DEHYDROGENASE/REDUCTASE SDR FAMILY MEMBER 7B"/>
    <property type="match status" value="1"/>
</dbReference>
<evidence type="ECO:0000256" key="4">
    <source>
        <dbReference type="SAM" id="Phobius"/>
    </source>
</evidence>
<evidence type="ECO:0000313" key="5">
    <source>
        <dbReference type="EMBL" id="ELS63334.1"/>
    </source>
</evidence>
<sequence>MANDDAVTNTEQLEQQNPGMKTKLKLKQLKDQVIVITGASSGIGLVTARMAAKKGAKVVAAARNEDALKELADELKEKGHDAIWVKADTGKEEDVNRIAETAISTFGRFDTWVNNAAVSIFGHAMDVTVDDMKRMFDTNFWGPVYGTRAAVKHYTSRGVPGALINVGSLFGDRGTVIQSAYASAKFALHGWTESIRMELEKEQAPVSVTLIHPGRIDTPYNEHARSYLDKQPAHYRSMIYPTEAAAEAILFAAEHPKRDMYIGSQAKAIAMLGALFPRLTDRLMEKIMYCSQHAERPSNPREKSALYEAGYGLHDRGTNKGWMRSRSYYTKATKRPIVSAAVLAGLACAWAAVKRSR</sequence>
<dbReference type="NCBIfam" id="NF005495">
    <property type="entry name" value="PRK07109.1"/>
    <property type="match status" value="1"/>
</dbReference>